<keyword evidence="1" id="KW-0732">Signal</keyword>
<evidence type="ECO:0000256" key="1">
    <source>
        <dbReference type="SAM" id="SignalP"/>
    </source>
</evidence>
<proteinExistence type="predicted"/>
<dbReference type="WBParaSite" id="ACRNAN_scaffold3537.g10522.t1">
    <property type="protein sequence ID" value="ACRNAN_scaffold3537.g10522.t1"/>
    <property type="gene ID" value="ACRNAN_scaffold3537.g10522"/>
</dbReference>
<name>A0A914DQV7_9BILA</name>
<organism evidence="2 3">
    <name type="scientific">Acrobeloides nanus</name>
    <dbReference type="NCBI Taxonomy" id="290746"/>
    <lineage>
        <taxon>Eukaryota</taxon>
        <taxon>Metazoa</taxon>
        <taxon>Ecdysozoa</taxon>
        <taxon>Nematoda</taxon>
        <taxon>Chromadorea</taxon>
        <taxon>Rhabditida</taxon>
        <taxon>Tylenchina</taxon>
        <taxon>Cephalobomorpha</taxon>
        <taxon>Cephaloboidea</taxon>
        <taxon>Cephalobidae</taxon>
        <taxon>Acrobeloides</taxon>
    </lineage>
</organism>
<keyword evidence="2" id="KW-1185">Reference proteome</keyword>
<protein>
    <submittedName>
        <fullName evidence="3">Uncharacterized protein</fullName>
    </submittedName>
</protein>
<dbReference type="AlphaFoldDB" id="A0A914DQV7"/>
<evidence type="ECO:0000313" key="2">
    <source>
        <dbReference type="Proteomes" id="UP000887540"/>
    </source>
</evidence>
<accession>A0A914DQV7</accession>
<dbReference type="Proteomes" id="UP000887540">
    <property type="component" value="Unplaced"/>
</dbReference>
<evidence type="ECO:0000313" key="3">
    <source>
        <dbReference type="WBParaSite" id="ACRNAN_scaffold3537.g10522.t1"/>
    </source>
</evidence>
<reference evidence="3" key="1">
    <citation type="submission" date="2022-11" db="UniProtKB">
        <authorList>
            <consortium name="WormBaseParasite"/>
        </authorList>
    </citation>
    <scope>IDENTIFICATION</scope>
</reference>
<feature type="signal peptide" evidence="1">
    <location>
        <begin position="1"/>
        <end position="23"/>
    </location>
</feature>
<feature type="chain" id="PRO_5037987489" evidence="1">
    <location>
        <begin position="24"/>
        <end position="75"/>
    </location>
</feature>
<sequence length="75" mass="8474">MIYDNFSFFVFILTTCLVSKVLALNEFDTTSALTVAQFECLKKQGFVAFMGRVYDPIGDFDEVGIQNMHNAHQGK</sequence>